<dbReference type="PANTHER" id="PTHR33975">
    <property type="entry name" value="MYELIN-ASSOCIATED OLIGODENDROCYTE BASIC PROTEIN"/>
    <property type="match status" value="1"/>
</dbReference>
<name>A0A7S1BNX6_9STRA</name>
<feature type="compositionally biased region" description="Basic and acidic residues" evidence="1">
    <location>
        <begin position="85"/>
        <end position="97"/>
    </location>
</feature>
<feature type="region of interest" description="Disordered" evidence="1">
    <location>
        <begin position="63"/>
        <end position="97"/>
    </location>
</feature>
<dbReference type="AlphaFoldDB" id="A0A7S1BNX6"/>
<dbReference type="InterPro" id="IPR053023">
    <property type="entry name" value="FLAP_modulator"/>
</dbReference>
<proteinExistence type="predicted"/>
<organism evidence="2">
    <name type="scientific">Corethron hystrix</name>
    <dbReference type="NCBI Taxonomy" id="216773"/>
    <lineage>
        <taxon>Eukaryota</taxon>
        <taxon>Sar</taxon>
        <taxon>Stramenopiles</taxon>
        <taxon>Ochrophyta</taxon>
        <taxon>Bacillariophyta</taxon>
        <taxon>Coscinodiscophyceae</taxon>
        <taxon>Corethrophycidae</taxon>
        <taxon>Corethrales</taxon>
        <taxon>Corethraceae</taxon>
        <taxon>Corethron</taxon>
    </lineage>
</organism>
<protein>
    <submittedName>
        <fullName evidence="2">Uncharacterized protein</fullName>
    </submittedName>
</protein>
<sequence length="449" mass="48703">MRNSLLFLAAVKLSHPEKWIVSSFCRQYTPTNRKFTPFLHPSRFNKRCMLHKQGGIVHGPTCASPANPANPSSRLPVTGSQNQHSRLERHISVSSRDRRLRELPQKWLKSWTTRISDNDAPPSSSKTPPSTNIRRAFSRIPAAAAYLASALVLLCHVLFAPLPASAVSGGRMGGSFGPSSSRSPSPSPSGYSRRASRTTLRAAPATDFARPVVVSSGGSASSAVVSVAFVSIVAYSLLQDDSVPKGPLGEGASVIHLTLAIDKKQDSIINSLRNLSTDVTLTATRKGIQDLLSRVCGELTKNVDNMCGCCLSYKKCETTSSTLRQFARISTEERAKFKRELVNTIDGVDMRDEADTSSHLSLPKTSDDTSVSVITLLIAIEGDSTASSLQDAERIMSKASVRQILDRISSDGVLDEYLMSCEIMWAPEGENEILTKRDAVASYPRLVPI</sequence>
<dbReference type="Pfam" id="PF07466">
    <property type="entry name" value="DUF1517"/>
    <property type="match status" value="1"/>
</dbReference>
<accession>A0A7S1BNX6</accession>
<feature type="compositionally biased region" description="Polar residues" evidence="1">
    <location>
        <begin position="67"/>
        <end position="84"/>
    </location>
</feature>
<reference evidence="2" key="1">
    <citation type="submission" date="2021-01" db="EMBL/GenBank/DDBJ databases">
        <authorList>
            <person name="Corre E."/>
            <person name="Pelletier E."/>
            <person name="Niang G."/>
            <person name="Scheremetjew M."/>
            <person name="Finn R."/>
            <person name="Kale V."/>
            <person name="Holt S."/>
            <person name="Cochrane G."/>
            <person name="Meng A."/>
            <person name="Brown T."/>
            <person name="Cohen L."/>
        </authorList>
    </citation>
    <scope>NUCLEOTIDE SEQUENCE</scope>
    <source>
        <strain evidence="2">308</strain>
    </source>
</reference>
<gene>
    <name evidence="2" type="ORF">CHYS00102_LOCUS19133</name>
</gene>
<dbReference type="InterPro" id="IPR010903">
    <property type="entry name" value="DUF1517"/>
</dbReference>
<dbReference type="PANTHER" id="PTHR33975:SF2">
    <property type="entry name" value="MYELIN-ASSOCIATED OLIGODENDROCYTE BASIC PROTEIN"/>
    <property type="match status" value="1"/>
</dbReference>
<evidence type="ECO:0000256" key="1">
    <source>
        <dbReference type="SAM" id="MobiDB-lite"/>
    </source>
</evidence>
<dbReference type="EMBL" id="HBFR01026547">
    <property type="protein sequence ID" value="CAD8891927.1"/>
    <property type="molecule type" value="Transcribed_RNA"/>
</dbReference>
<evidence type="ECO:0000313" key="2">
    <source>
        <dbReference type="EMBL" id="CAD8891927.1"/>
    </source>
</evidence>
<feature type="compositionally biased region" description="Low complexity" evidence="1">
    <location>
        <begin position="177"/>
        <end position="199"/>
    </location>
</feature>
<feature type="region of interest" description="Disordered" evidence="1">
    <location>
        <begin position="171"/>
        <end position="199"/>
    </location>
</feature>